<feature type="compositionally biased region" description="Low complexity" evidence="2">
    <location>
        <begin position="266"/>
        <end position="284"/>
    </location>
</feature>
<accession>A0ABD2NVG4</accession>
<name>A0ABD2NVG4_9CUCU</name>
<proteinExistence type="predicted"/>
<feature type="region of interest" description="Disordered" evidence="2">
    <location>
        <begin position="260"/>
        <end position="305"/>
    </location>
</feature>
<organism evidence="4 5">
    <name type="scientific">Cryptolaemus montrouzieri</name>
    <dbReference type="NCBI Taxonomy" id="559131"/>
    <lineage>
        <taxon>Eukaryota</taxon>
        <taxon>Metazoa</taxon>
        <taxon>Ecdysozoa</taxon>
        <taxon>Arthropoda</taxon>
        <taxon>Hexapoda</taxon>
        <taxon>Insecta</taxon>
        <taxon>Pterygota</taxon>
        <taxon>Neoptera</taxon>
        <taxon>Endopterygota</taxon>
        <taxon>Coleoptera</taxon>
        <taxon>Polyphaga</taxon>
        <taxon>Cucujiformia</taxon>
        <taxon>Coccinelloidea</taxon>
        <taxon>Coccinellidae</taxon>
        <taxon>Scymninae</taxon>
        <taxon>Scymnini</taxon>
        <taxon>Cryptolaemus</taxon>
    </lineage>
</organism>
<feature type="transmembrane region" description="Helical" evidence="3">
    <location>
        <begin position="12"/>
        <end position="29"/>
    </location>
</feature>
<protein>
    <recommendedName>
        <fullName evidence="6">Golgi integral membrane protein 4</fullName>
    </recommendedName>
</protein>
<dbReference type="EMBL" id="JABFTP020000144">
    <property type="protein sequence ID" value="KAL3282706.1"/>
    <property type="molecule type" value="Genomic_DNA"/>
</dbReference>
<keyword evidence="3" id="KW-1133">Transmembrane helix</keyword>
<evidence type="ECO:0000313" key="4">
    <source>
        <dbReference type="EMBL" id="KAL3282706.1"/>
    </source>
</evidence>
<keyword evidence="1" id="KW-0175">Coiled coil</keyword>
<feature type="compositionally biased region" description="Acidic residues" evidence="2">
    <location>
        <begin position="439"/>
        <end position="451"/>
    </location>
</feature>
<evidence type="ECO:0000256" key="1">
    <source>
        <dbReference type="SAM" id="Coils"/>
    </source>
</evidence>
<feature type="compositionally biased region" description="Basic and acidic residues" evidence="2">
    <location>
        <begin position="452"/>
        <end position="466"/>
    </location>
</feature>
<keyword evidence="5" id="KW-1185">Reference proteome</keyword>
<keyword evidence="3" id="KW-0812">Transmembrane</keyword>
<dbReference type="AlphaFoldDB" id="A0ABD2NVG4"/>
<evidence type="ECO:0000256" key="2">
    <source>
        <dbReference type="SAM" id="MobiDB-lite"/>
    </source>
</evidence>
<feature type="region of interest" description="Disordered" evidence="2">
    <location>
        <begin position="417"/>
        <end position="466"/>
    </location>
</feature>
<feature type="compositionally biased region" description="Basic and acidic residues" evidence="2">
    <location>
        <begin position="426"/>
        <end position="435"/>
    </location>
</feature>
<dbReference type="PROSITE" id="PS51257">
    <property type="entry name" value="PROKAR_LIPOPROTEIN"/>
    <property type="match status" value="1"/>
</dbReference>
<sequence length="466" mass="52585">MTTSRIVRGTKIRIFVCFCALVVVVGLLACYNKALSQLDDNQKALEICHQQQENLSTQLQVISDYKLRLEKALRTEKAEHSKSNSSFDQVLKDEKSRNDKVSMEAKLRFDALQQRYNLLQTEYDDYKEKESKTQHEQLDEINDLQTSLKALKQEKKVVETSKEKLKTEYLNLQVENDKLRKQLEGYELNSAGSENKTNFLQKQNIDLRREIDQLKNKCPEQRDTIQAPVILDEPSKVGNQEIKVKDDGQQADQNVLVMPIPNNEASGTKSSSTASSAKQSSQGSLNGARPLALPTMTPKNTKNVNGDVLANPNVNKVPEVLPIPNKVPEGVVAANKNIEPNENPQDIIDNRYKNQIEEVKERKHEELEKENVANEVFEPPNQGDEGLGFGDPIKQAEKQNFNKEHIDNLAVYKEGGARNEGIAGGDYKEGPHDQLEENAGMDEGEDDDQDEYGDHLARHKEPAVRN</sequence>
<evidence type="ECO:0000256" key="3">
    <source>
        <dbReference type="SAM" id="Phobius"/>
    </source>
</evidence>
<feature type="coiled-coil region" evidence="1">
    <location>
        <begin position="109"/>
        <end position="224"/>
    </location>
</feature>
<comment type="caution">
    <text evidence="4">The sequence shown here is derived from an EMBL/GenBank/DDBJ whole genome shotgun (WGS) entry which is preliminary data.</text>
</comment>
<reference evidence="4 5" key="1">
    <citation type="journal article" date="2021" name="BMC Biol.">
        <title>Horizontally acquired antibacterial genes associated with adaptive radiation of ladybird beetles.</title>
        <authorList>
            <person name="Li H.S."/>
            <person name="Tang X.F."/>
            <person name="Huang Y.H."/>
            <person name="Xu Z.Y."/>
            <person name="Chen M.L."/>
            <person name="Du X.Y."/>
            <person name="Qiu B.Y."/>
            <person name="Chen P.T."/>
            <person name="Zhang W."/>
            <person name="Slipinski A."/>
            <person name="Escalona H.E."/>
            <person name="Waterhouse R.M."/>
            <person name="Zwick A."/>
            <person name="Pang H."/>
        </authorList>
    </citation>
    <scope>NUCLEOTIDE SEQUENCE [LARGE SCALE GENOMIC DNA]</scope>
    <source>
        <strain evidence="4">SYSU2018</strain>
    </source>
</reference>
<gene>
    <name evidence="4" type="ORF">HHI36_005879</name>
</gene>
<dbReference type="Proteomes" id="UP001516400">
    <property type="component" value="Unassembled WGS sequence"/>
</dbReference>
<evidence type="ECO:0008006" key="6">
    <source>
        <dbReference type="Google" id="ProtNLM"/>
    </source>
</evidence>
<keyword evidence="3" id="KW-0472">Membrane</keyword>
<evidence type="ECO:0000313" key="5">
    <source>
        <dbReference type="Proteomes" id="UP001516400"/>
    </source>
</evidence>